<sequence length="423" mass="50573">MEHIIHRTEDEKARANQINLKQETINTICRLLWFSQLENKFDKIKDINISIWDKFHSEHRKKINDSIRALCLPRTLSWKIENQCEILIHSLKYFYLVYLRVQNERYVNDIIQDQPINLNNLVWLRSGMVDRQHSLINIIGPILNEFNTSNIFTIGYKFCLPQLLVRVFQVSDCKLGMNLDTNDVHSFLYIYFVCYCKLYTERLVQSCRKNRSGYTVTENCQELEEVNDNRIAGEKHGDTNEEVPRQKHDAHNEEVARQKRDENNEEEAELANIERDPEFKSKLNRLFKAMRFVDIDWLVLMDHGDDNVLNNLMNNYSVDEALSLYSFLTRNKMAFEYFWNRVPCESKPGLCDYLIRFLRYVPTFHNIFYFLIMYDYLPLNFKHFVQNNDSMRKLHQLSVQNERLLLHQNDSEFSSSGTQNLYL</sequence>
<dbReference type="EMBL" id="HBUF01357282">
    <property type="protein sequence ID" value="CAG6718317.1"/>
    <property type="molecule type" value="Transcribed_RNA"/>
</dbReference>
<evidence type="ECO:0000313" key="2">
    <source>
        <dbReference type="EMBL" id="CAG6718317.1"/>
    </source>
</evidence>
<proteinExistence type="predicted"/>
<name>A0A8D8VBN5_9HEMI</name>
<feature type="region of interest" description="Disordered" evidence="1">
    <location>
        <begin position="228"/>
        <end position="269"/>
    </location>
</feature>
<reference evidence="2" key="1">
    <citation type="submission" date="2021-05" db="EMBL/GenBank/DDBJ databases">
        <authorList>
            <person name="Alioto T."/>
            <person name="Alioto T."/>
            <person name="Gomez Garrido J."/>
        </authorList>
    </citation>
    <scope>NUCLEOTIDE SEQUENCE</scope>
</reference>
<accession>A0A8D8VBN5</accession>
<evidence type="ECO:0000256" key="1">
    <source>
        <dbReference type="SAM" id="MobiDB-lite"/>
    </source>
</evidence>
<dbReference type="AlphaFoldDB" id="A0A8D8VBN5"/>
<feature type="compositionally biased region" description="Basic and acidic residues" evidence="1">
    <location>
        <begin position="228"/>
        <end position="262"/>
    </location>
</feature>
<protein>
    <submittedName>
        <fullName evidence="2">Uncharacterized protein</fullName>
    </submittedName>
</protein>
<organism evidence="2">
    <name type="scientific">Cacopsylla melanoneura</name>
    <dbReference type="NCBI Taxonomy" id="428564"/>
    <lineage>
        <taxon>Eukaryota</taxon>
        <taxon>Metazoa</taxon>
        <taxon>Ecdysozoa</taxon>
        <taxon>Arthropoda</taxon>
        <taxon>Hexapoda</taxon>
        <taxon>Insecta</taxon>
        <taxon>Pterygota</taxon>
        <taxon>Neoptera</taxon>
        <taxon>Paraneoptera</taxon>
        <taxon>Hemiptera</taxon>
        <taxon>Sternorrhyncha</taxon>
        <taxon>Psylloidea</taxon>
        <taxon>Psyllidae</taxon>
        <taxon>Psyllinae</taxon>
        <taxon>Cacopsylla</taxon>
    </lineage>
</organism>